<dbReference type="InterPro" id="IPR029057">
    <property type="entry name" value="PRTase-like"/>
</dbReference>
<dbReference type="GO" id="GO:0016757">
    <property type="term" value="F:glycosyltransferase activity"/>
    <property type="evidence" value="ECO:0007669"/>
    <property type="project" value="UniProtKB-KW"/>
</dbReference>
<keyword evidence="4" id="KW-1185">Reference proteome</keyword>
<evidence type="ECO:0000313" key="4">
    <source>
        <dbReference type="Proteomes" id="UP000436522"/>
    </source>
</evidence>
<dbReference type="Gene3D" id="3.40.50.2020">
    <property type="match status" value="1"/>
</dbReference>
<dbReference type="AlphaFoldDB" id="A0A640VQF2"/>
<evidence type="ECO:0000256" key="1">
    <source>
        <dbReference type="ARBA" id="ARBA00008007"/>
    </source>
</evidence>
<accession>A0A640VQF2</accession>
<comment type="similarity">
    <text evidence="1">Belongs to the ComF/GntX family.</text>
</comment>
<dbReference type="CDD" id="cd06223">
    <property type="entry name" value="PRTases_typeI"/>
    <property type="match status" value="1"/>
</dbReference>
<evidence type="ECO:0000313" key="3">
    <source>
        <dbReference type="EMBL" id="GFE49321.1"/>
    </source>
</evidence>
<gene>
    <name evidence="3" type="primary">comF</name>
    <name evidence="3" type="ORF">So717_10740</name>
</gene>
<keyword evidence="3" id="KW-0808">Transferase</keyword>
<dbReference type="InterPro" id="IPR051910">
    <property type="entry name" value="ComF/GntX_DNA_util-trans"/>
</dbReference>
<dbReference type="InterPro" id="IPR000836">
    <property type="entry name" value="PRTase_dom"/>
</dbReference>
<dbReference type="EMBL" id="BLIV01000002">
    <property type="protein sequence ID" value="GFE49321.1"/>
    <property type="molecule type" value="Genomic_DNA"/>
</dbReference>
<organism evidence="3 4">
    <name type="scientific">Roseobacter cerasinus</name>
    <dbReference type="NCBI Taxonomy" id="2602289"/>
    <lineage>
        <taxon>Bacteria</taxon>
        <taxon>Pseudomonadati</taxon>
        <taxon>Pseudomonadota</taxon>
        <taxon>Alphaproteobacteria</taxon>
        <taxon>Rhodobacterales</taxon>
        <taxon>Roseobacteraceae</taxon>
        <taxon>Roseobacter</taxon>
    </lineage>
</organism>
<reference evidence="3 4" key="1">
    <citation type="submission" date="2019-12" db="EMBL/GenBank/DDBJ databases">
        <title>Roseobacter cerasinus sp. nov., isolated from seawater around aquaculture.</title>
        <authorList>
            <person name="Muramatsu S."/>
            <person name="Takabe Y."/>
            <person name="Mori K."/>
            <person name="Takaichi S."/>
            <person name="Hanada S."/>
        </authorList>
    </citation>
    <scope>NUCLEOTIDE SEQUENCE [LARGE SCALE GENOMIC DNA]</scope>
    <source>
        <strain evidence="3 4">AI77</strain>
    </source>
</reference>
<protein>
    <submittedName>
        <fullName evidence="3">Amidophosphoribosyltransferase</fullName>
    </submittedName>
</protein>
<dbReference type="InterPro" id="IPR044005">
    <property type="entry name" value="DZR_2"/>
</dbReference>
<dbReference type="Pfam" id="PF18912">
    <property type="entry name" value="DZR_2"/>
    <property type="match status" value="1"/>
</dbReference>
<evidence type="ECO:0000259" key="2">
    <source>
        <dbReference type="Pfam" id="PF18912"/>
    </source>
</evidence>
<name>A0A640VQF2_9RHOB</name>
<proteinExistence type="inferred from homology"/>
<sequence>MQEVGSGPRAVPLQRREVGEDVRISHERESKPVAFSFQTAVSTIYPPRCLGCGDKVLSDFGLCGTCWRDTQFIGGAICDGCGAPLPGDDRSDALKCDDCMRRPRPWHRGRSALIYKDNGRRLVLGLKHGDRQEIATPAAKWMAQAIADFPKENMIIAPVPLHWTRMVKRRYNQSALLAQALAKQTGLPICPDLLQRPKRTPPMEGMTREVRFSSVKGAISVHPRRRHRLVARPVLLVDDVLTSGATLAVAADACLAAGSGPVYVVTLARTVRDA</sequence>
<dbReference type="PANTHER" id="PTHR47505:SF1">
    <property type="entry name" value="DNA UTILIZATION PROTEIN YHGH"/>
    <property type="match status" value="1"/>
</dbReference>
<dbReference type="PANTHER" id="PTHR47505">
    <property type="entry name" value="DNA UTILIZATION PROTEIN YHGH"/>
    <property type="match status" value="1"/>
</dbReference>
<comment type="caution">
    <text evidence="3">The sequence shown here is derived from an EMBL/GenBank/DDBJ whole genome shotgun (WGS) entry which is preliminary data.</text>
</comment>
<keyword evidence="3" id="KW-0328">Glycosyltransferase</keyword>
<dbReference type="Proteomes" id="UP000436522">
    <property type="component" value="Unassembled WGS sequence"/>
</dbReference>
<dbReference type="SUPFAM" id="SSF53271">
    <property type="entry name" value="PRTase-like"/>
    <property type="match status" value="1"/>
</dbReference>
<feature type="domain" description="Double zinc ribbon" evidence="2">
    <location>
        <begin position="41"/>
        <end position="100"/>
    </location>
</feature>